<dbReference type="SUPFAM" id="SSF50630">
    <property type="entry name" value="Acid proteases"/>
    <property type="match status" value="1"/>
</dbReference>
<dbReference type="InterPro" id="IPR011969">
    <property type="entry name" value="Clan_AA_Asp_peptidase_C"/>
</dbReference>
<dbReference type="AlphaFoldDB" id="A0A238LJ17"/>
<evidence type="ECO:0000256" key="1">
    <source>
        <dbReference type="SAM" id="Phobius"/>
    </source>
</evidence>
<protein>
    <recommendedName>
        <fullName evidence="4">Retroviral aspartyl protease</fullName>
    </recommendedName>
</protein>
<dbReference type="NCBIfam" id="TIGR02281">
    <property type="entry name" value="clan_AA_DTGA"/>
    <property type="match status" value="1"/>
</dbReference>
<dbReference type="InterPro" id="IPR034122">
    <property type="entry name" value="Retropepsin-like_bacterial"/>
</dbReference>
<gene>
    <name evidence="2" type="ORF">LOM8899_03783</name>
</gene>
<feature type="transmembrane region" description="Helical" evidence="1">
    <location>
        <begin position="37"/>
        <end position="55"/>
    </location>
</feature>
<dbReference type="RefSeq" id="WP_093993798.1">
    <property type="nucleotide sequence ID" value="NZ_FXZK01000011.1"/>
</dbReference>
<organism evidence="2 3">
    <name type="scientific">Flavimaricola marinus</name>
    <dbReference type="NCBI Taxonomy" id="1819565"/>
    <lineage>
        <taxon>Bacteria</taxon>
        <taxon>Pseudomonadati</taxon>
        <taxon>Pseudomonadota</taxon>
        <taxon>Alphaproteobacteria</taxon>
        <taxon>Rhodobacterales</taxon>
        <taxon>Paracoccaceae</taxon>
        <taxon>Flavimaricola</taxon>
    </lineage>
</organism>
<keyword evidence="3" id="KW-1185">Reference proteome</keyword>
<dbReference type="CDD" id="cd05483">
    <property type="entry name" value="retropepsin_like_bacteria"/>
    <property type="match status" value="1"/>
</dbReference>
<dbReference type="InterPro" id="IPR021109">
    <property type="entry name" value="Peptidase_aspartic_dom_sf"/>
</dbReference>
<name>A0A238LJ17_9RHOB</name>
<keyword evidence="1" id="KW-0812">Transmembrane</keyword>
<dbReference type="OrthoDB" id="7595324at2"/>
<reference evidence="2 3" key="1">
    <citation type="submission" date="2017-05" db="EMBL/GenBank/DDBJ databases">
        <authorList>
            <person name="Song R."/>
            <person name="Chenine A.L."/>
            <person name="Ruprecht R.M."/>
        </authorList>
    </citation>
    <scope>NUCLEOTIDE SEQUENCE [LARGE SCALE GENOMIC DNA]</scope>
    <source>
        <strain evidence="2 3">CECT 8899</strain>
    </source>
</reference>
<evidence type="ECO:0000313" key="2">
    <source>
        <dbReference type="EMBL" id="SMY09612.1"/>
    </source>
</evidence>
<dbReference type="Proteomes" id="UP000201613">
    <property type="component" value="Unassembled WGS sequence"/>
</dbReference>
<dbReference type="Gene3D" id="2.40.70.10">
    <property type="entry name" value="Acid Proteases"/>
    <property type="match status" value="1"/>
</dbReference>
<feature type="transmembrane region" description="Helical" evidence="1">
    <location>
        <begin position="6"/>
        <end position="25"/>
    </location>
</feature>
<keyword evidence="1" id="KW-1133">Transmembrane helix</keyword>
<accession>A0A238LJ17</accession>
<dbReference type="EMBL" id="FXZK01000011">
    <property type="protein sequence ID" value="SMY09612.1"/>
    <property type="molecule type" value="Genomic_DNA"/>
</dbReference>
<sequence>MDGNDFGQLAYLVLLGLAVAGWFFAQNRESMGKVAQQAAVWGLIFVGAIAAAGMWNDISRDVIPRQGVLSDGRIEVPVGRDGHYHLTLAVNGTPVDFVVDTGASQIVLSRQDAARAGIDTTALTYLGTAQTANGVVRTAPVRLDSLSLGDLADRSVRAVVNDGDMDGSLLGMTYLSRFERIEIENGRLVLSR</sequence>
<keyword evidence="1" id="KW-0472">Membrane</keyword>
<proteinExistence type="predicted"/>
<evidence type="ECO:0008006" key="4">
    <source>
        <dbReference type="Google" id="ProtNLM"/>
    </source>
</evidence>
<evidence type="ECO:0000313" key="3">
    <source>
        <dbReference type="Proteomes" id="UP000201613"/>
    </source>
</evidence>
<dbReference type="Pfam" id="PF13975">
    <property type="entry name" value="gag-asp_proteas"/>
    <property type="match status" value="1"/>
</dbReference>